<dbReference type="Proteomes" id="UP000179018">
    <property type="component" value="Unassembled WGS sequence"/>
</dbReference>
<sequence>MKNITKNILEYTVIFEPAEEGGYTVNVPAIPGCRTQGDTFEEAVANVKDAIIGCLEVLKEEGLEIPQEEPETVIVKVSVSNPTLTA</sequence>
<evidence type="ECO:0000313" key="2">
    <source>
        <dbReference type="EMBL" id="OGM59700.1"/>
    </source>
</evidence>
<protein>
    <submittedName>
        <fullName evidence="2">Antitoxin HicB</fullName>
    </submittedName>
</protein>
<dbReference type="PANTHER" id="PTHR34504:SF4">
    <property type="entry name" value="ANTITOXIN HICB"/>
    <property type="match status" value="1"/>
</dbReference>
<evidence type="ECO:0000313" key="3">
    <source>
        <dbReference type="Proteomes" id="UP000179018"/>
    </source>
</evidence>
<proteinExistence type="predicted"/>
<evidence type="ECO:0000259" key="1">
    <source>
        <dbReference type="Pfam" id="PF15919"/>
    </source>
</evidence>
<comment type="caution">
    <text evidence="2">The sequence shown here is derived from an EMBL/GenBank/DDBJ whole genome shotgun (WGS) entry which is preliminary data.</text>
</comment>
<organism evidence="2 3">
    <name type="scientific">Candidatus Woesebacteria bacterium RIFCSPLOWO2_01_FULL_39_10</name>
    <dbReference type="NCBI Taxonomy" id="1802516"/>
    <lineage>
        <taxon>Bacteria</taxon>
        <taxon>Candidatus Woeseibacteriota</taxon>
    </lineage>
</organism>
<dbReference type="AlphaFoldDB" id="A0A1F8B6Y3"/>
<dbReference type="STRING" id="1802516.A3A75_00970"/>
<dbReference type="Gene3D" id="3.30.160.250">
    <property type="match status" value="1"/>
</dbReference>
<feature type="domain" description="HicB-like antitoxin of toxin-antitoxin system" evidence="1">
    <location>
        <begin position="11"/>
        <end position="69"/>
    </location>
</feature>
<name>A0A1F8B6Y3_9BACT</name>
<accession>A0A1F8B6Y3</accession>
<dbReference type="EMBL" id="MGHC01000018">
    <property type="protein sequence ID" value="OGM59700.1"/>
    <property type="molecule type" value="Genomic_DNA"/>
</dbReference>
<dbReference type="PANTHER" id="PTHR34504">
    <property type="entry name" value="ANTITOXIN HICB"/>
    <property type="match status" value="1"/>
</dbReference>
<dbReference type="Pfam" id="PF15919">
    <property type="entry name" value="HicB_lk_antitox"/>
    <property type="match status" value="1"/>
</dbReference>
<reference evidence="2 3" key="1">
    <citation type="journal article" date="2016" name="Nat. Commun.">
        <title>Thousands of microbial genomes shed light on interconnected biogeochemical processes in an aquifer system.</title>
        <authorList>
            <person name="Anantharaman K."/>
            <person name="Brown C.T."/>
            <person name="Hug L.A."/>
            <person name="Sharon I."/>
            <person name="Castelle C.J."/>
            <person name="Probst A.J."/>
            <person name="Thomas B.C."/>
            <person name="Singh A."/>
            <person name="Wilkins M.J."/>
            <person name="Karaoz U."/>
            <person name="Brodie E.L."/>
            <person name="Williams K.H."/>
            <person name="Hubbard S.S."/>
            <person name="Banfield J.F."/>
        </authorList>
    </citation>
    <scope>NUCLEOTIDE SEQUENCE [LARGE SCALE GENOMIC DNA]</scope>
</reference>
<dbReference type="InterPro" id="IPR051404">
    <property type="entry name" value="TA_system_antitoxin"/>
</dbReference>
<dbReference type="InterPro" id="IPR031807">
    <property type="entry name" value="HicB-like"/>
</dbReference>
<dbReference type="SUPFAM" id="SSF143100">
    <property type="entry name" value="TTHA1013/TTHA0281-like"/>
    <property type="match status" value="1"/>
</dbReference>
<dbReference type="InterPro" id="IPR035069">
    <property type="entry name" value="TTHA1013/TTHA0281-like"/>
</dbReference>
<gene>
    <name evidence="2" type="ORF">A3A75_00970</name>
</gene>